<sequence length="936" mass="108090">MIENRYRLMDVTTRQVDSGKILVYSHRDQTSKLLEASEVQLLLSCRKFDTLTGHAKVYFRQHKLMQLTNPEGLVGKLFRSLLHFASKDDMELPVRQKEIKSIRQRLQKWVEEGWLVSERELQQEITTVGQQNRTNSSVPERIAVMGIPTRNRPKLLTRCLKSHLKNLHRHQRECTILIVDDSDEQACMDANRQAVGEMCRRYQLPFHWIDRTARYSFANVIAKISGAPIEVVRFGLLGDLRCGIRTGASRNTLLLLAAGELSLQVDDDTICNIVRPPDSTDGIALSSEAECNQYWYYDNLDQALAQSYREEGDILSLHEALLGKHPAQLIEQHDSVKIDHLGNTLLKKLEQPEATVAFTMAGALGDWGMHRHWPRLGSEGRYQRLVENPDSYRDYLRTRQLFRGINQPTISDGMFCISMHIGLDTSELLPPFMPVQRSSDGIFGRLIHSCFPSLCQAYLSHGIVHAPIGRPEKVDISQALGVGPLRSPDILKAILLAPAQLWPIGEDLPKNLQTIGSFFSDLSQYPIFEFKMRVKNYCIKRLQMQMNYLQQCLDQRWDAPEYWKKDVKRVISNFQELMIQEDMCIPCDLPGTPEERMVIFRDLLGKFGRLLIHWPAIWEAAVQIREKQGLYTEIIRHEGIINEKDWDGLRNTVSNQMKKHVDRSERSTEDEREEELKMEPYLSQRQSNKVEVIHGMMATYPARKTQLLNTIESIMDQVQGLFIYLNEYSVEEYEELRKTLPDKCVLLWDREEAGNLMDSGKFYMSDKLKGYHLVLDDDLRYPSDFVERMVGAHQKLKESRSTTLALGMHGRKIQTFPLHSYFEDTEAYHFQRGLKHHTKVDILGTGGVLFHRGDLDMCLERCKSHGMADIWFSISCLKQGLERYVIAHPAGWVQQQPVENSLYQQHLGNDQQHTEILNSFDWDSETRAERDTNSSD</sequence>
<dbReference type="AlphaFoldDB" id="A0A1M5MAJ4"/>
<keyword evidence="3" id="KW-1185">Reference proteome</keyword>
<evidence type="ECO:0000313" key="2">
    <source>
        <dbReference type="EMBL" id="SHG73713.1"/>
    </source>
</evidence>
<dbReference type="InterPro" id="IPR029044">
    <property type="entry name" value="Nucleotide-diphossugar_trans"/>
</dbReference>
<protein>
    <submittedName>
        <fullName evidence="2">Uncharacterized protein</fullName>
    </submittedName>
</protein>
<accession>A0A1M5MAJ4</accession>
<proteinExistence type="predicted"/>
<feature type="compositionally biased region" description="Basic and acidic residues" evidence="1">
    <location>
        <begin position="662"/>
        <end position="678"/>
    </location>
</feature>
<evidence type="ECO:0000313" key="3">
    <source>
        <dbReference type="Proteomes" id="UP000184041"/>
    </source>
</evidence>
<name>A0A1M5MAJ4_9BACT</name>
<dbReference type="Gene3D" id="3.90.550.10">
    <property type="entry name" value="Spore Coat Polysaccharide Biosynthesis Protein SpsA, Chain A"/>
    <property type="match status" value="1"/>
</dbReference>
<dbReference type="EMBL" id="FQUS01000054">
    <property type="protein sequence ID" value="SHG73713.1"/>
    <property type="molecule type" value="Genomic_DNA"/>
</dbReference>
<evidence type="ECO:0000256" key="1">
    <source>
        <dbReference type="SAM" id="MobiDB-lite"/>
    </source>
</evidence>
<organism evidence="2 3">
    <name type="scientific">Fodinibius roseus</name>
    <dbReference type="NCBI Taxonomy" id="1194090"/>
    <lineage>
        <taxon>Bacteria</taxon>
        <taxon>Pseudomonadati</taxon>
        <taxon>Balneolota</taxon>
        <taxon>Balneolia</taxon>
        <taxon>Balneolales</taxon>
        <taxon>Balneolaceae</taxon>
        <taxon>Fodinibius</taxon>
    </lineage>
</organism>
<dbReference type="SUPFAM" id="SSF53448">
    <property type="entry name" value="Nucleotide-diphospho-sugar transferases"/>
    <property type="match status" value="2"/>
</dbReference>
<gene>
    <name evidence="2" type="ORF">SAMN05443144_1541</name>
</gene>
<reference evidence="2 3" key="1">
    <citation type="submission" date="2016-11" db="EMBL/GenBank/DDBJ databases">
        <authorList>
            <person name="Jaros S."/>
            <person name="Januszkiewicz K."/>
            <person name="Wedrychowicz H."/>
        </authorList>
    </citation>
    <scope>NUCLEOTIDE SEQUENCE [LARGE SCALE GENOMIC DNA]</scope>
    <source>
        <strain evidence="2 3">DSM 21986</strain>
    </source>
</reference>
<feature type="region of interest" description="Disordered" evidence="1">
    <location>
        <begin position="657"/>
        <end position="678"/>
    </location>
</feature>
<dbReference type="Proteomes" id="UP000184041">
    <property type="component" value="Unassembled WGS sequence"/>
</dbReference>